<evidence type="ECO:0000256" key="1">
    <source>
        <dbReference type="SAM" id="SignalP"/>
    </source>
</evidence>
<dbReference type="InterPro" id="IPR033399">
    <property type="entry name" value="TP_0789-like"/>
</dbReference>
<feature type="domain" description="Uncharacterized protein TP-0789" evidence="2">
    <location>
        <begin position="73"/>
        <end position="247"/>
    </location>
</feature>
<dbReference type="CDD" id="cd16329">
    <property type="entry name" value="LolA_like"/>
    <property type="match status" value="1"/>
</dbReference>
<keyword evidence="3" id="KW-0449">Lipoprotein</keyword>
<dbReference type="PIRSF" id="PIRSF028205">
    <property type="entry name" value="UCP028205"/>
    <property type="match status" value="1"/>
</dbReference>
<feature type="chain" id="PRO_5019487740" evidence="1">
    <location>
        <begin position="22"/>
        <end position="249"/>
    </location>
</feature>
<accession>A0A450RU31</accession>
<dbReference type="EMBL" id="CAADEX010000002">
    <property type="protein sequence ID" value="VFJ42614.1"/>
    <property type="molecule type" value="Genomic_DNA"/>
</dbReference>
<dbReference type="Pfam" id="PF17131">
    <property type="entry name" value="LolA_like"/>
    <property type="match status" value="1"/>
</dbReference>
<evidence type="ECO:0000259" key="2">
    <source>
        <dbReference type="Pfam" id="PF17131"/>
    </source>
</evidence>
<name>A0A450RU31_9GAMM</name>
<dbReference type="AlphaFoldDB" id="A0A450RU31"/>
<protein>
    <submittedName>
        <fullName evidence="3">Outer membrane lipoprotein-sorting protein</fullName>
    </submittedName>
</protein>
<gene>
    <name evidence="3" type="ORF">BECKDK2373B_GA0170837_100238</name>
</gene>
<dbReference type="Gene3D" id="2.50.20.10">
    <property type="entry name" value="Lipoprotein localisation LolA/LolB/LppX"/>
    <property type="match status" value="1"/>
</dbReference>
<dbReference type="InterPro" id="IPR011220">
    <property type="entry name" value="UCP028205"/>
</dbReference>
<reference evidence="3" key="1">
    <citation type="submission" date="2019-02" db="EMBL/GenBank/DDBJ databases">
        <authorList>
            <person name="Gruber-Vodicka R. H."/>
            <person name="Seah K. B. B."/>
        </authorList>
    </citation>
    <scope>NUCLEOTIDE SEQUENCE</scope>
    <source>
        <strain evidence="3">BECK_DK47</strain>
    </source>
</reference>
<feature type="signal peptide" evidence="1">
    <location>
        <begin position="1"/>
        <end position="21"/>
    </location>
</feature>
<organism evidence="3">
    <name type="scientific">Candidatus Kentrum sp. DK</name>
    <dbReference type="NCBI Taxonomy" id="2126562"/>
    <lineage>
        <taxon>Bacteria</taxon>
        <taxon>Pseudomonadati</taxon>
        <taxon>Pseudomonadota</taxon>
        <taxon>Gammaproteobacteria</taxon>
        <taxon>Candidatus Kentrum</taxon>
    </lineage>
</organism>
<evidence type="ECO:0000313" key="3">
    <source>
        <dbReference type="EMBL" id="VFJ42614.1"/>
    </source>
</evidence>
<sequence length="249" mass="28411">MLYKKIIPSLCLLLCHSFLWAAPADCSGTPQSVLEEVDAIRAPGDDFGFSLEVTHTRPGKDDLRYGFDVRVKGRTKSLVRYTAPPTAEGKLLLMLEDNMWIYIPGTRRAIRISPQQQLLGQVSNADVARVVYSIDYRAKDMVEEVWEGADVHRVTLAPRGNSPYGRIELFAAKNDCRPLKAAFHALSGRLLKTTFYRDYREVAGRLRPMRLEVEDAIKEGERTVMDYSDLGKRETPDSWFQKNYLPRLR</sequence>
<keyword evidence="1" id="KW-0732">Signal</keyword>
<proteinExistence type="predicted"/>